<accession>A0A9D4FQ15</accession>
<organism evidence="2 3">
    <name type="scientific">Dreissena polymorpha</name>
    <name type="common">Zebra mussel</name>
    <name type="synonym">Mytilus polymorpha</name>
    <dbReference type="NCBI Taxonomy" id="45954"/>
    <lineage>
        <taxon>Eukaryota</taxon>
        <taxon>Metazoa</taxon>
        <taxon>Spiralia</taxon>
        <taxon>Lophotrochozoa</taxon>
        <taxon>Mollusca</taxon>
        <taxon>Bivalvia</taxon>
        <taxon>Autobranchia</taxon>
        <taxon>Heteroconchia</taxon>
        <taxon>Euheterodonta</taxon>
        <taxon>Imparidentia</taxon>
        <taxon>Neoheterodontei</taxon>
        <taxon>Myida</taxon>
        <taxon>Dreissenoidea</taxon>
        <taxon>Dreissenidae</taxon>
        <taxon>Dreissena</taxon>
    </lineage>
</organism>
<proteinExistence type="predicted"/>
<reference evidence="2" key="2">
    <citation type="submission" date="2020-11" db="EMBL/GenBank/DDBJ databases">
        <authorList>
            <person name="McCartney M.A."/>
            <person name="Auch B."/>
            <person name="Kono T."/>
            <person name="Mallez S."/>
            <person name="Becker A."/>
            <person name="Gohl D.M."/>
            <person name="Silverstein K.A.T."/>
            <person name="Koren S."/>
            <person name="Bechman K.B."/>
            <person name="Herman A."/>
            <person name="Abrahante J.E."/>
            <person name="Garbe J."/>
        </authorList>
    </citation>
    <scope>NUCLEOTIDE SEQUENCE</scope>
    <source>
        <strain evidence="2">Duluth1</strain>
        <tissue evidence="2">Whole animal</tissue>
    </source>
</reference>
<evidence type="ECO:0000256" key="1">
    <source>
        <dbReference type="SAM" id="Phobius"/>
    </source>
</evidence>
<keyword evidence="1" id="KW-0472">Membrane</keyword>
<comment type="caution">
    <text evidence="2">The sequence shown here is derived from an EMBL/GenBank/DDBJ whole genome shotgun (WGS) entry which is preliminary data.</text>
</comment>
<gene>
    <name evidence="2" type="ORF">DPMN_154825</name>
</gene>
<evidence type="ECO:0000313" key="2">
    <source>
        <dbReference type="EMBL" id="KAH3801178.1"/>
    </source>
</evidence>
<keyword evidence="1" id="KW-0812">Transmembrane</keyword>
<dbReference type="EMBL" id="JAIWYP010000007">
    <property type="protein sequence ID" value="KAH3801178.1"/>
    <property type="molecule type" value="Genomic_DNA"/>
</dbReference>
<protein>
    <submittedName>
        <fullName evidence="2">Uncharacterized protein</fullName>
    </submittedName>
</protein>
<evidence type="ECO:0000313" key="3">
    <source>
        <dbReference type="Proteomes" id="UP000828390"/>
    </source>
</evidence>
<name>A0A9D4FQ15_DREPO</name>
<keyword evidence="1" id="KW-1133">Transmembrane helix</keyword>
<reference evidence="2" key="1">
    <citation type="journal article" date="2019" name="bioRxiv">
        <title>The Genome of the Zebra Mussel, Dreissena polymorpha: A Resource for Invasive Species Research.</title>
        <authorList>
            <person name="McCartney M.A."/>
            <person name="Auch B."/>
            <person name="Kono T."/>
            <person name="Mallez S."/>
            <person name="Zhang Y."/>
            <person name="Obille A."/>
            <person name="Becker A."/>
            <person name="Abrahante J.E."/>
            <person name="Garbe J."/>
            <person name="Badalamenti J.P."/>
            <person name="Herman A."/>
            <person name="Mangelson H."/>
            <person name="Liachko I."/>
            <person name="Sullivan S."/>
            <person name="Sone E.D."/>
            <person name="Koren S."/>
            <person name="Silverstein K.A.T."/>
            <person name="Beckman K.B."/>
            <person name="Gohl D.M."/>
        </authorList>
    </citation>
    <scope>NUCLEOTIDE SEQUENCE</scope>
    <source>
        <strain evidence="2">Duluth1</strain>
        <tissue evidence="2">Whole animal</tissue>
    </source>
</reference>
<sequence>MSNIAKDLSRLGTSCHTLELADGRRYGHIGALPARLAVVSMGGLIMGSLVMLNQCYYGVMTCSENQPALIWLHDLQ</sequence>
<dbReference type="AlphaFoldDB" id="A0A9D4FQ15"/>
<dbReference type="Proteomes" id="UP000828390">
    <property type="component" value="Unassembled WGS sequence"/>
</dbReference>
<keyword evidence="3" id="KW-1185">Reference proteome</keyword>
<feature type="transmembrane region" description="Helical" evidence="1">
    <location>
        <begin position="34"/>
        <end position="52"/>
    </location>
</feature>